<evidence type="ECO:0000313" key="2">
    <source>
        <dbReference type="EMBL" id="RPA94739.1"/>
    </source>
</evidence>
<keyword evidence="1" id="KW-0812">Transmembrane</keyword>
<accession>A0A3N4J8X5</accession>
<sequence length="97" mass="11320">MPHHSSILLELVPSYPPYRTTSLISFALVIFIPHLSILFFSFLIYPFLSFIPLSQHSSLHRFLSQLRYDSFSHSLVVSLVFVCFVSCLFSFLFFLLR</sequence>
<proteinExistence type="predicted"/>
<dbReference type="EMBL" id="ML120434">
    <property type="protein sequence ID" value="RPA94739.1"/>
    <property type="molecule type" value="Genomic_DNA"/>
</dbReference>
<evidence type="ECO:0000256" key="1">
    <source>
        <dbReference type="SAM" id="Phobius"/>
    </source>
</evidence>
<evidence type="ECO:0000313" key="3">
    <source>
        <dbReference type="Proteomes" id="UP000276215"/>
    </source>
</evidence>
<dbReference type="AlphaFoldDB" id="A0A3N4J8X5"/>
<gene>
    <name evidence="2" type="ORF">L873DRAFT_1407555</name>
</gene>
<organism evidence="2 3">
    <name type="scientific">Choiromyces venosus 120613-1</name>
    <dbReference type="NCBI Taxonomy" id="1336337"/>
    <lineage>
        <taxon>Eukaryota</taxon>
        <taxon>Fungi</taxon>
        <taxon>Dikarya</taxon>
        <taxon>Ascomycota</taxon>
        <taxon>Pezizomycotina</taxon>
        <taxon>Pezizomycetes</taxon>
        <taxon>Pezizales</taxon>
        <taxon>Tuberaceae</taxon>
        <taxon>Choiromyces</taxon>
    </lineage>
</organism>
<feature type="transmembrane region" description="Helical" evidence="1">
    <location>
        <begin position="74"/>
        <end position="96"/>
    </location>
</feature>
<dbReference type="Proteomes" id="UP000276215">
    <property type="component" value="Unassembled WGS sequence"/>
</dbReference>
<keyword evidence="1" id="KW-0472">Membrane</keyword>
<reference evidence="2 3" key="1">
    <citation type="journal article" date="2018" name="Nat. Ecol. Evol.">
        <title>Pezizomycetes genomes reveal the molecular basis of ectomycorrhizal truffle lifestyle.</title>
        <authorList>
            <person name="Murat C."/>
            <person name="Payen T."/>
            <person name="Noel B."/>
            <person name="Kuo A."/>
            <person name="Morin E."/>
            <person name="Chen J."/>
            <person name="Kohler A."/>
            <person name="Krizsan K."/>
            <person name="Balestrini R."/>
            <person name="Da Silva C."/>
            <person name="Montanini B."/>
            <person name="Hainaut M."/>
            <person name="Levati E."/>
            <person name="Barry K.W."/>
            <person name="Belfiori B."/>
            <person name="Cichocki N."/>
            <person name="Clum A."/>
            <person name="Dockter R.B."/>
            <person name="Fauchery L."/>
            <person name="Guy J."/>
            <person name="Iotti M."/>
            <person name="Le Tacon F."/>
            <person name="Lindquist E.A."/>
            <person name="Lipzen A."/>
            <person name="Malagnac F."/>
            <person name="Mello A."/>
            <person name="Molinier V."/>
            <person name="Miyauchi S."/>
            <person name="Poulain J."/>
            <person name="Riccioni C."/>
            <person name="Rubini A."/>
            <person name="Sitrit Y."/>
            <person name="Splivallo R."/>
            <person name="Traeger S."/>
            <person name="Wang M."/>
            <person name="Zifcakova L."/>
            <person name="Wipf D."/>
            <person name="Zambonelli A."/>
            <person name="Paolocci F."/>
            <person name="Nowrousian M."/>
            <person name="Ottonello S."/>
            <person name="Baldrian P."/>
            <person name="Spatafora J.W."/>
            <person name="Henrissat B."/>
            <person name="Nagy L.G."/>
            <person name="Aury J.M."/>
            <person name="Wincker P."/>
            <person name="Grigoriev I.V."/>
            <person name="Bonfante P."/>
            <person name="Martin F.M."/>
        </authorList>
    </citation>
    <scope>NUCLEOTIDE SEQUENCE [LARGE SCALE GENOMIC DNA]</scope>
    <source>
        <strain evidence="2 3">120613-1</strain>
    </source>
</reference>
<keyword evidence="3" id="KW-1185">Reference proteome</keyword>
<protein>
    <submittedName>
        <fullName evidence="2">Uncharacterized protein</fullName>
    </submittedName>
</protein>
<feature type="transmembrane region" description="Helical" evidence="1">
    <location>
        <begin position="23"/>
        <end position="53"/>
    </location>
</feature>
<name>A0A3N4J8X5_9PEZI</name>
<keyword evidence="1" id="KW-1133">Transmembrane helix</keyword>